<organism evidence="1 2">
    <name type="scientific">Algisphaera agarilytica</name>
    <dbReference type="NCBI Taxonomy" id="1385975"/>
    <lineage>
        <taxon>Bacteria</taxon>
        <taxon>Pseudomonadati</taxon>
        <taxon>Planctomycetota</taxon>
        <taxon>Phycisphaerae</taxon>
        <taxon>Phycisphaerales</taxon>
        <taxon>Phycisphaeraceae</taxon>
        <taxon>Algisphaera</taxon>
    </lineage>
</organism>
<sequence length="1356" mass="147921">MTENTFNPTAAAAESVEVGEVVSTVPASSAAPPRLPSPDARFRAENEPPSFFATFSAAWQDNTLTAAGLRFINREQQQLDTTFRWTDKEFEQLTADLPLETLDEFRGAVSYSHAQTIRQRILDSQERKATLADAGWTGATLSMVSAITDPVTLIAGALTGGTAWAGGIGRGAWAYRAGKGALAGAAFTGTEEALLNLEDPIRDYTDVMVASLYGAAFGGTINVAAPQLRNAYVKTSSRLEAQAMNRAGIPLSELGTDLAGTSPQRASKRLKQVDSPEAFGEVSSTHRALSETLETLSDAKLLGTSGVRAARQILSVVNPKLLARVSLSAADDIRNAVGESVENALGSTRQVGDGFQVNLRRSESGAKGKRQLGVLLHEIGHAAHKTLDPAAAKQFNSLVADLRDRNQLRQFVTAIAGRDVARDLSRLEADPAELFGEVFSKSLIARYGGDAVSDYSKRVGRQAEKYREGAGLDPKLLRGFDKIVDTAAGIDPAKLEFEPQLPQAPSQAYLDIEEATAAADEVLFDVASDTPDQLTGLERRLRFDLAADMLSSSVERIRGIGSYLLYNGVGDPDKVRIRSTEEAISQTSERIRVELYAKVNPAFESWARSQGSGLKAVSDVARADFFEQVGRVMHLEQLPEGIDANVATAATAMRRAINSALKHAVNSKVPGAKEAAKGLFNYRPRVASQSKRLNTTRRYGKKAIVDWFQGAILSASKKLNAADADDVRVARQMARGYVARLEKFRGEAAYRVNSGLAGTADELDEVLALFKDQGKMTDADIAKAKDILVNPEDGRPDIFKARMPLDEDYVQKTKDGEIAFHDLFETDAEKLAQYYIRSSVRESEFYSLRRRFADPKKDTRTTKALDDEGNVAGETSELVVPSWEELMGRIAADMQNLDPKTFKAEKARLDRLDDAGKILSGQIDESSGGHQAARLLMKSNFNRIAAAFGIAQIAEIPVAVASQGLGVMVRSIPEFRRILTNRAQTLVNNDDGVLSELIGMGIGAEGWTRPSRLMQDVAGDLEWDRQMLSTADKAEKLLDKGGRIVSIVGGLQPITNWTRVACANTLAHRIGMNALGEGRTIRLERLRDMGWDEAAADAIYEQFRKHAEFNGKKLVRMNLDEWDEDVASTFAYGVTQKTHAIIQQNHLGGQPKWFASSPVMKMLLQFRSFQLQAWTNQTLRGLKYWDMETFANFSLLAFGGGLSYAALVAVRASSQEDPAEYLAEHLTPQRMAMGAFARSGFSSIIPTVADTAGDMFLNFQFFSNTRTSGLRQNAIMGIPTVDLLAEKLPGAIGAVASPIRPDYNLSSEDVRNFRSLIPLQNLIGIDHTFRSIEGQLPKRSQKADAKNSLDALLNEE</sequence>
<evidence type="ECO:0008006" key="3">
    <source>
        <dbReference type="Google" id="ProtNLM"/>
    </source>
</evidence>
<gene>
    <name evidence="1" type="ORF">HNQ40_000659</name>
</gene>
<dbReference type="EMBL" id="JACHGY010000001">
    <property type="protein sequence ID" value="MBB6428853.1"/>
    <property type="molecule type" value="Genomic_DNA"/>
</dbReference>
<accession>A0A7X0LKE1</accession>
<keyword evidence="2" id="KW-1185">Reference proteome</keyword>
<protein>
    <recommendedName>
        <fullName evidence="3">Large polyvalent protein associated domain-containing protein</fullName>
    </recommendedName>
</protein>
<dbReference type="RefSeq" id="WP_184676366.1">
    <property type="nucleotide sequence ID" value="NZ_JACHGY010000001.1"/>
</dbReference>
<dbReference type="Proteomes" id="UP000541810">
    <property type="component" value="Unassembled WGS sequence"/>
</dbReference>
<evidence type="ECO:0000313" key="1">
    <source>
        <dbReference type="EMBL" id="MBB6428853.1"/>
    </source>
</evidence>
<name>A0A7X0LKE1_9BACT</name>
<proteinExistence type="predicted"/>
<reference evidence="1 2" key="1">
    <citation type="submission" date="2020-08" db="EMBL/GenBank/DDBJ databases">
        <title>Genomic Encyclopedia of Type Strains, Phase IV (KMG-IV): sequencing the most valuable type-strain genomes for metagenomic binning, comparative biology and taxonomic classification.</title>
        <authorList>
            <person name="Goeker M."/>
        </authorList>
    </citation>
    <scope>NUCLEOTIDE SEQUENCE [LARGE SCALE GENOMIC DNA]</scope>
    <source>
        <strain evidence="1 2">DSM 103725</strain>
    </source>
</reference>
<evidence type="ECO:0000313" key="2">
    <source>
        <dbReference type="Proteomes" id="UP000541810"/>
    </source>
</evidence>
<comment type="caution">
    <text evidence="1">The sequence shown here is derived from an EMBL/GenBank/DDBJ whole genome shotgun (WGS) entry which is preliminary data.</text>
</comment>